<comment type="subcellular location">
    <subcellularLocation>
        <location evidence="1 6 7">Nucleus</location>
    </subcellularLocation>
</comment>
<evidence type="ECO:0000256" key="5">
    <source>
        <dbReference type="ARBA" id="ARBA00023242"/>
    </source>
</evidence>
<dbReference type="Proteomes" id="UP000716291">
    <property type="component" value="Unassembled WGS sequence"/>
</dbReference>
<dbReference type="PROSITE" id="PS00027">
    <property type="entry name" value="HOMEOBOX_1"/>
    <property type="match status" value="1"/>
</dbReference>
<feature type="region of interest" description="Disordered" evidence="8">
    <location>
        <begin position="1"/>
        <end position="24"/>
    </location>
</feature>
<feature type="domain" description="Homeobox" evidence="9">
    <location>
        <begin position="15"/>
        <end position="75"/>
    </location>
</feature>
<feature type="compositionally biased region" description="Low complexity" evidence="8">
    <location>
        <begin position="1"/>
        <end position="17"/>
    </location>
</feature>
<gene>
    <name evidence="10" type="ORF">G6F64_003367</name>
</gene>
<comment type="caution">
    <text evidence="10">The sequence shown here is derived from an EMBL/GenBank/DDBJ whole genome shotgun (WGS) entry which is preliminary data.</text>
</comment>
<dbReference type="OrthoDB" id="6159439at2759"/>
<proteinExistence type="predicted"/>
<dbReference type="Pfam" id="PF24818">
    <property type="entry name" value="PH_TRF2_HOY1"/>
    <property type="match status" value="1"/>
</dbReference>
<dbReference type="GO" id="GO:0005634">
    <property type="term" value="C:nucleus"/>
    <property type="evidence" value="ECO:0007669"/>
    <property type="project" value="UniProtKB-SubCell"/>
</dbReference>
<dbReference type="PANTHER" id="PTHR46123">
    <property type="entry name" value="MIX-TYPE HOMEOBOX GENE 1-RELATED"/>
    <property type="match status" value="1"/>
</dbReference>
<reference evidence="10" key="1">
    <citation type="journal article" date="2020" name="Microb. Genom.">
        <title>Genetic diversity of clinical and environmental Mucorales isolates obtained from an investigation of mucormycosis cases among solid organ transplant recipients.</title>
        <authorList>
            <person name="Nguyen M.H."/>
            <person name="Kaul D."/>
            <person name="Muto C."/>
            <person name="Cheng S.J."/>
            <person name="Richter R.A."/>
            <person name="Bruno V.M."/>
            <person name="Liu G."/>
            <person name="Beyhan S."/>
            <person name="Sundermann A.J."/>
            <person name="Mounaud S."/>
            <person name="Pasculle A.W."/>
            <person name="Nierman W.C."/>
            <person name="Driscoll E."/>
            <person name="Cumbie R."/>
            <person name="Clancy C.J."/>
            <person name="Dupont C.L."/>
        </authorList>
    </citation>
    <scope>NUCLEOTIDE SEQUENCE</scope>
    <source>
        <strain evidence="10">GL11</strain>
    </source>
</reference>
<dbReference type="GO" id="GO:0000977">
    <property type="term" value="F:RNA polymerase II transcription regulatory region sequence-specific DNA binding"/>
    <property type="evidence" value="ECO:0007669"/>
    <property type="project" value="TreeGrafter"/>
</dbReference>
<keyword evidence="3 6" id="KW-0238">DNA-binding</keyword>
<feature type="compositionally biased region" description="Polar residues" evidence="8">
    <location>
        <begin position="139"/>
        <end position="148"/>
    </location>
</feature>
<dbReference type="CDD" id="cd00086">
    <property type="entry name" value="homeodomain"/>
    <property type="match status" value="1"/>
</dbReference>
<organism evidence="10 11">
    <name type="scientific">Rhizopus oryzae</name>
    <name type="common">Mucormycosis agent</name>
    <name type="synonym">Rhizopus arrhizus var. delemar</name>
    <dbReference type="NCBI Taxonomy" id="64495"/>
    <lineage>
        <taxon>Eukaryota</taxon>
        <taxon>Fungi</taxon>
        <taxon>Fungi incertae sedis</taxon>
        <taxon>Mucoromycota</taxon>
        <taxon>Mucoromycotina</taxon>
        <taxon>Mucoromycetes</taxon>
        <taxon>Mucorales</taxon>
        <taxon>Mucorineae</taxon>
        <taxon>Rhizopodaceae</taxon>
        <taxon>Rhizopus</taxon>
    </lineage>
</organism>
<dbReference type="Gene3D" id="1.10.10.60">
    <property type="entry name" value="Homeodomain-like"/>
    <property type="match status" value="1"/>
</dbReference>
<dbReference type="InterPro" id="IPR001356">
    <property type="entry name" value="HD"/>
</dbReference>
<evidence type="ECO:0000256" key="8">
    <source>
        <dbReference type="SAM" id="MobiDB-lite"/>
    </source>
</evidence>
<evidence type="ECO:0000256" key="7">
    <source>
        <dbReference type="RuleBase" id="RU000682"/>
    </source>
</evidence>
<accession>A0A9P7BV08</accession>
<keyword evidence="11" id="KW-1185">Reference proteome</keyword>
<feature type="region of interest" description="Disordered" evidence="8">
    <location>
        <begin position="121"/>
        <end position="159"/>
    </location>
</feature>
<dbReference type="Pfam" id="PF00046">
    <property type="entry name" value="Homeodomain"/>
    <property type="match status" value="1"/>
</dbReference>
<name>A0A9P7BV08_RHIOR</name>
<feature type="DNA-binding region" description="Homeobox" evidence="6">
    <location>
        <begin position="17"/>
        <end position="76"/>
    </location>
</feature>
<dbReference type="EMBL" id="JAANQT010000326">
    <property type="protein sequence ID" value="KAG1312019.1"/>
    <property type="molecule type" value="Genomic_DNA"/>
</dbReference>
<dbReference type="GO" id="GO:0000981">
    <property type="term" value="F:DNA-binding transcription factor activity, RNA polymerase II-specific"/>
    <property type="evidence" value="ECO:0007669"/>
    <property type="project" value="InterPro"/>
</dbReference>
<keyword evidence="5 6" id="KW-0539">Nucleus</keyword>
<sequence>MYNKNNNSPYPTTAPTSTRRRTHLKPSQVAVLQESFVVNALPDATIRAQLAQELGVTERTVQIWFQNRRAKARKSSTLEPNVRTGWIDVPVAAVKPKQKEPDHQPFQATFRTLVTPECYEESSHIKKRPRSNSKPEKFVTTQSTTSPTPKRAMSEGVSRMTCTQEEPFISIPVTMLRIGTWARFASLISENQYDLVCFGDSHQLNWQVQDGGHHFRIHVDYHQVKQIRLSHAQLDLGQLEIEVVDSLFSMKRIGIDPDWIQCGDFTENKQASVDTVHVLQGDHNQLRHCLLELIAQAPHLASKLVLLPPSDYLCRDVSISPSATPEPIYFDQNQWLDPKEEQQPFSFLSQHQSPTFDQSNWILDPLLTSENNFLTFI</sequence>
<dbReference type="InterPro" id="IPR000047">
    <property type="entry name" value="HTH_motif"/>
</dbReference>
<dbReference type="InterPro" id="IPR017970">
    <property type="entry name" value="Homeobox_CS"/>
</dbReference>
<dbReference type="InterPro" id="IPR057939">
    <property type="entry name" value="TRF2_HOY1_PH"/>
</dbReference>
<protein>
    <recommendedName>
        <fullName evidence="9">Homeobox domain-containing protein</fullName>
    </recommendedName>
</protein>
<evidence type="ECO:0000256" key="3">
    <source>
        <dbReference type="ARBA" id="ARBA00023125"/>
    </source>
</evidence>
<evidence type="ECO:0000259" key="9">
    <source>
        <dbReference type="PROSITE" id="PS50071"/>
    </source>
</evidence>
<dbReference type="SMART" id="SM00389">
    <property type="entry name" value="HOX"/>
    <property type="match status" value="1"/>
</dbReference>
<keyword evidence="2" id="KW-0677">Repeat</keyword>
<evidence type="ECO:0000256" key="2">
    <source>
        <dbReference type="ARBA" id="ARBA00022737"/>
    </source>
</evidence>
<evidence type="ECO:0000256" key="4">
    <source>
        <dbReference type="ARBA" id="ARBA00023155"/>
    </source>
</evidence>
<evidence type="ECO:0000313" key="11">
    <source>
        <dbReference type="Proteomes" id="UP000716291"/>
    </source>
</evidence>
<dbReference type="PROSITE" id="PS50071">
    <property type="entry name" value="HOMEOBOX_2"/>
    <property type="match status" value="1"/>
</dbReference>
<dbReference type="InterPro" id="IPR009057">
    <property type="entry name" value="Homeodomain-like_sf"/>
</dbReference>
<dbReference type="PANTHER" id="PTHR46123:SF4">
    <property type="entry name" value="MIX-TYPE HOMEOBOX GENE 1-RELATED"/>
    <property type="match status" value="1"/>
</dbReference>
<evidence type="ECO:0000256" key="1">
    <source>
        <dbReference type="ARBA" id="ARBA00004123"/>
    </source>
</evidence>
<dbReference type="AlphaFoldDB" id="A0A9P7BV08"/>
<dbReference type="SUPFAM" id="SSF46689">
    <property type="entry name" value="Homeodomain-like"/>
    <property type="match status" value="1"/>
</dbReference>
<evidence type="ECO:0000256" key="6">
    <source>
        <dbReference type="PROSITE-ProRule" id="PRU00108"/>
    </source>
</evidence>
<dbReference type="InterPro" id="IPR051306">
    <property type="entry name" value="Homeobox_regulator"/>
</dbReference>
<evidence type="ECO:0000313" key="10">
    <source>
        <dbReference type="EMBL" id="KAG1312019.1"/>
    </source>
</evidence>
<keyword evidence="4 6" id="KW-0371">Homeobox</keyword>
<dbReference type="PRINTS" id="PR00031">
    <property type="entry name" value="HTHREPRESSR"/>
</dbReference>